<keyword evidence="2" id="KW-1185">Reference proteome</keyword>
<name>A0A6N7Q2D0_9BACT</name>
<evidence type="ECO:0000313" key="2">
    <source>
        <dbReference type="Proteomes" id="UP000440224"/>
    </source>
</evidence>
<sequence length="84" mass="9150">MDEVNVPAADQLDPTGIEERRKDFHEADAGLRSDLCASLTIRNDSECVDHGIHGAAGVVGRHHGLDELEKQFQGRGEFPVLSGR</sequence>
<evidence type="ECO:0000313" key="1">
    <source>
        <dbReference type="EMBL" id="MRG98189.1"/>
    </source>
</evidence>
<proteinExistence type="predicted"/>
<reference evidence="1 2" key="1">
    <citation type="submission" date="2019-10" db="EMBL/GenBank/DDBJ databases">
        <title>A soil myxobacterium in the family Polyangiaceae.</title>
        <authorList>
            <person name="Li Y."/>
            <person name="Wang J."/>
        </authorList>
    </citation>
    <scope>NUCLEOTIDE SEQUENCE [LARGE SCALE GENOMIC DNA]</scope>
    <source>
        <strain evidence="1 2">DSM 14734</strain>
    </source>
</reference>
<dbReference type="AlphaFoldDB" id="A0A6N7Q2D0"/>
<gene>
    <name evidence="1" type="ORF">GF068_40710</name>
</gene>
<protein>
    <submittedName>
        <fullName evidence="1">Uncharacterized protein</fullName>
    </submittedName>
</protein>
<organism evidence="1 2">
    <name type="scientific">Polyangium spumosum</name>
    <dbReference type="NCBI Taxonomy" id="889282"/>
    <lineage>
        <taxon>Bacteria</taxon>
        <taxon>Pseudomonadati</taxon>
        <taxon>Myxococcota</taxon>
        <taxon>Polyangia</taxon>
        <taxon>Polyangiales</taxon>
        <taxon>Polyangiaceae</taxon>
        <taxon>Polyangium</taxon>
    </lineage>
</organism>
<dbReference type="RefSeq" id="WP_153824961.1">
    <property type="nucleotide sequence ID" value="NZ_WJIE01000026.1"/>
</dbReference>
<dbReference type="Proteomes" id="UP000440224">
    <property type="component" value="Unassembled WGS sequence"/>
</dbReference>
<dbReference type="EMBL" id="WJIE01000026">
    <property type="protein sequence ID" value="MRG98189.1"/>
    <property type="molecule type" value="Genomic_DNA"/>
</dbReference>
<comment type="caution">
    <text evidence="1">The sequence shown here is derived from an EMBL/GenBank/DDBJ whole genome shotgun (WGS) entry which is preliminary data.</text>
</comment>
<accession>A0A6N7Q2D0</accession>